<feature type="compositionally biased region" description="Low complexity" evidence="1">
    <location>
        <begin position="97"/>
        <end position="111"/>
    </location>
</feature>
<feature type="region of interest" description="Disordered" evidence="1">
    <location>
        <begin position="88"/>
        <end position="118"/>
    </location>
</feature>
<name>A0AAD4QCY1_9AGAM</name>
<dbReference type="AlphaFoldDB" id="A0AAD4QCY1"/>
<protein>
    <recommendedName>
        <fullName evidence="4">SHSP domain-containing protein</fullName>
    </recommendedName>
</protein>
<evidence type="ECO:0008006" key="4">
    <source>
        <dbReference type="Google" id="ProtNLM"/>
    </source>
</evidence>
<comment type="caution">
    <text evidence="2">The sequence shown here is derived from an EMBL/GenBank/DDBJ whole genome shotgun (WGS) entry which is preliminary data.</text>
</comment>
<sequence length="309" mass="33932">MMRYERGQTLNLLHLQTKMFLAASSSNHHFIIGVRPRAVTTPVRLHGLSRTWGKMSMRREDLSLMPAPAASTRAACKATKKVHWPSTVRVPGSRANPAAAVPWPQTQQQQPSSIRNPAKRCVSHPVSMETTEERQSPLAHVRRAALGHNVPPARIVSSDTTHTVSIVLPRPGGAPLAPEMITLSARRGGRLAVVADAWHLEHDCHYEWHVALPPKEVDLGAVRARFGDDGILVIDVPRRTAAVENFQEQLSSLGSVPYVHRQRSIPLRSLSRKVGCSTESGTSSTIPLSNSVSVRVCIQMTQQQGKKRG</sequence>
<gene>
    <name evidence="2" type="ORF">EDB92DRAFT_1865148</name>
</gene>
<evidence type="ECO:0000256" key="1">
    <source>
        <dbReference type="SAM" id="MobiDB-lite"/>
    </source>
</evidence>
<dbReference type="EMBL" id="JAKELL010000031">
    <property type="protein sequence ID" value="KAH8990244.1"/>
    <property type="molecule type" value="Genomic_DNA"/>
</dbReference>
<keyword evidence="3" id="KW-1185">Reference proteome</keyword>
<proteinExistence type="predicted"/>
<dbReference type="Proteomes" id="UP001201163">
    <property type="component" value="Unassembled WGS sequence"/>
</dbReference>
<reference evidence="2" key="1">
    <citation type="submission" date="2022-01" db="EMBL/GenBank/DDBJ databases">
        <title>Comparative genomics reveals a dynamic genome evolution in the ectomycorrhizal milk-cap (Lactarius) mushrooms.</title>
        <authorList>
            <consortium name="DOE Joint Genome Institute"/>
            <person name="Lebreton A."/>
            <person name="Tang N."/>
            <person name="Kuo A."/>
            <person name="LaButti K."/>
            <person name="Drula E."/>
            <person name="Barry K."/>
            <person name="Clum A."/>
            <person name="Lipzen A."/>
            <person name="Mousain D."/>
            <person name="Ng V."/>
            <person name="Wang R."/>
            <person name="Wang X."/>
            <person name="Dai Y."/>
            <person name="Henrissat B."/>
            <person name="Grigoriev I.V."/>
            <person name="Guerin-Laguette A."/>
            <person name="Yu F."/>
            <person name="Martin F.M."/>
        </authorList>
    </citation>
    <scope>NUCLEOTIDE SEQUENCE</scope>
    <source>
        <strain evidence="2">QP</strain>
    </source>
</reference>
<organism evidence="2 3">
    <name type="scientific">Lactarius akahatsu</name>
    <dbReference type="NCBI Taxonomy" id="416441"/>
    <lineage>
        <taxon>Eukaryota</taxon>
        <taxon>Fungi</taxon>
        <taxon>Dikarya</taxon>
        <taxon>Basidiomycota</taxon>
        <taxon>Agaricomycotina</taxon>
        <taxon>Agaricomycetes</taxon>
        <taxon>Russulales</taxon>
        <taxon>Russulaceae</taxon>
        <taxon>Lactarius</taxon>
    </lineage>
</organism>
<evidence type="ECO:0000313" key="3">
    <source>
        <dbReference type="Proteomes" id="UP001201163"/>
    </source>
</evidence>
<evidence type="ECO:0000313" key="2">
    <source>
        <dbReference type="EMBL" id="KAH8990244.1"/>
    </source>
</evidence>
<accession>A0AAD4QCY1</accession>